<dbReference type="PANTHER" id="PTHR19919">
    <property type="entry name" value="WD REPEAT CONTAINING PROTEIN"/>
    <property type="match status" value="1"/>
</dbReference>
<protein>
    <submittedName>
        <fullName evidence="5">WD domain, G-beta repeat, putative</fullName>
    </submittedName>
</protein>
<keyword evidence="3" id="KW-0687">Ribonucleoprotein</keyword>
<proteinExistence type="predicted"/>
<dbReference type="AlphaFoldDB" id="S9VIK3"/>
<reference evidence="5 6" key="1">
    <citation type="submission" date="2020-08" db="EMBL/GenBank/DDBJ databases">
        <authorList>
            <person name="Newling K."/>
            <person name="Davey J."/>
            <person name="Forrester S."/>
        </authorList>
    </citation>
    <scope>NUCLEOTIDE SEQUENCE [LARGE SCALE GENOMIC DNA]</scope>
    <source>
        <strain evidence="6">Crithidia deanei Carvalho (ATCC PRA-265)</strain>
    </source>
</reference>
<dbReference type="EMBL" id="LR877151">
    <property type="protein sequence ID" value="CAD2216497.1"/>
    <property type="molecule type" value="Genomic_DNA"/>
</dbReference>
<dbReference type="GO" id="GO:0005840">
    <property type="term" value="C:ribosome"/>
    <property type="evidence" value="ECO:0007669"/>
    <property type="project" value="UniProtKB-KW"/>
</dbReference>
<keyword evidence="1 4" id="KW-0853">WD repeat</keyword>
<sequence length="333" mass="37527">MSEKRIEANKLKYHTSWTANSLSWSTYGSNPFRLAVSSYIQDYKNFVDIIEKDENDQLVCSASWEHCYPPTKTMFPPQQMNNDYIITTADYLRLWEVTETASKSGETRGNGKRVSLKHVFDSGKPNDFCSPVTSCDWNQYNVNIVGCCSIDTTVTIWDIESNQQKTKLVAHDKDVYDMAFASAETFSSCGADGSVRLFDLRSMDHSTILYESAGLTPLLRISYNQKDPHYFAVFGIESTEVVVLDDRYPSVPVSVLSGRHTGPLNGMAWSPLSARNICTVGEDAIVCIWDTDSSHSMYNFQGDSPINNVVWNNPNQENWIGVTTKEGVQLLMY</sequence>
<evidence type="ECO:0000313" key="6">
    <source>
        <dbReference type="Proteomes" id="UP000515908"/>
    </source>
</evidence>
<dbReference type="SMART" id="SM00320">
    <property type="entry name" value="WD40"/>
    <property type="match status" value="3"/>
</dbReference>
<evidence type="ECO:0000256" key="2">
    <source>
        <dbReference type="ARBA" id="ARBA00022737"/>
    </source>
</evidence>
<dbReference type="InterPro" id="IPR036322">
    <property type="entry name" value="WD40_repeat_dom_sf"/>
</dbReference>
<dbReference type="InterPro" id="IPR045159">
    <property type="entry name" value="DCAF7-like"/>
</dbReference>
<dbReference type="VEuPathDB" id="TriTrypDB:ADEAN_000395900"/>
<dbReference type="InterPro" id="IPR019775">
    <property type="entry name" value="WD40_repeat_CS"/>
</dbReference>
<evidence type="ECO:0000313" key="5">
    <source>
        <dbReference type="EMBL" id="CAD2216497.1"/>
    </source>
</evidence>
<dbReference type="OrthoDB" id="24670at2759"/>
<keyword evidence="2" id="KW-0677">Repeat</keyword>
<accession>S9VIK3</accession>
<dbReference type="InterPro" id="IPR001680">
    <property type="entry name" value="WD40_rpt"/>
</dbReference>
<dbReference type="PROSITE" id="PS50082">
    <property type="entry name" value="WD_REPEATS_2"/>
    <property type="match status" value="1"/>
</dbReference>
<dbReference type="SUPFAM" id="SSF50978">
    <property type="entry name" value="WD40 repeat-like"/>
    <property type="match status" value="1"/>
</dbReference>
<dbReference type="InterPro" id="IPR015943">
    <property type="entry name" value="WD40/YVTN_repeat-like_dom_sf"/>
</dbReference>
<feature type="repeat" description="WD" evidence="4">
    <location>
        <begin position="257"/>
        <end position="299"/>
    </location>
</feature>
<dbReference type="Pfam" id="PF00400">
    <property type="entry name" value="WD40"/>
    <property type="match status" value="3"/>
</dbReference>
<organism evidence="5 6">
    <name type="scientific">Angomonas deanei</name>
    <dbReference type="NCBI Taxonomy" id="59799"/>
    <lineage>
        <taxon>Eukaryota</taxon>
        <taxon>Discoba</taxon>
        <taxon>Euglenozoa</taxon>
        <taxon>Kinetoplastea</taxon>
        <taxon>Metakinetoplastina</taxon>
        <taxon>Trypanosomatida</taxon>
        <taxon>Trypanosomatidae</taxon>
        <taxon>Strigomonadinae</taxon>
        <taxon>Angomonas</taxon>
    </lineage>
</organism>
<evidence type="ECO:0000256" key="1">
    <source>
        <dbReference type="ARBA" id="ARBA00022574"/>
    </source>
</evidence>
<gene>
    <name evidence="5" type="ORF">ADEAN_000395900</name>
</gene>
<dbReference type="Proteomes" id="UP000515908">
    <property type="component" value="Chromosome 07"/>
</dbReference>
<dbReference type="Gene3D" id="2.130.10.10">
    <property type="entry name" value="YVTN repeat-like/Quinoprotein amine dehydrogenase"/>
    <property type="match status" value="1"/>
</dbReference>
<keyword evidence="6" id="KW-1185">Reference proteome</keyword>
<evidence type="ECO:0000256" key="4">
    <source>
        <dbReference type="PROSITE-ProRule" id="PRU00221"/>
    </source>
</evidence>
<dbReference type="PROSITE" id="PS00678">
    <property type="entry name" value="WD_REPEATS_1"/>
    <property type="match status" value="1"/>
</dbReference>
<keyword evidence="3" id="KW-0689">Ribosomal protein</keyword>
<evidence type="ECO:0000256" key="3">
    <source>
        <dbReference type="ARBA" id="ARBA00022980"/>
    </source>
</evidence>
<name>S9VIK3_9TRYP</name>